<keyword evidence="1" id="KW-0812">Transmembrane</keyword>
<protein>
    <submittedName>
        <fullName evidence="2">DUF2975 domain-containing protein</fullName>
    </submittedName>
</protein>
<keyword evidence="1" id="KW-1133">Transmembrane helix</keyword>
<evidence type="ECO:0000313" key="3">
    <source>
        <dbReference type="Proteomes" id="UP000320643"/>
    </source>
</evidence>
<dbReference type="OrthoDB" id="1352273at2"/>
<dbReference type="InterPro" id="IPR021354">
    <property type="entry name" value="DUF2975"/>
</dbReference>
<accession>A0A552UX95</accession>
<dbReference type="Pfam" id="PF11188">
    <property type="entry name" value="DUF2975"/>
    <property type="match status" value="1"/>
</dbReference>
<organism evidence="2 3">
    <name type="scientific">Flavobacterium zepuense</name>
    <dbReference type="NCBI Taxonomy" id="2593302"/>
    <lineage>
        <taxon>Bacteria</taxon>
        <taxon>Pseudomonadati</taxon>
        <taxon>Bacteroidota</taxon>
        <taxon>Flavobacteriia</taxon>
        <taxon>Flavobacteriales</taxon>
        <taxon>Flavobacteriaceae</taxon>
        <taxon>Flavobacterium</taxon>
    </lineage>
</organism>
<feature type="transmembrane region" description="Helical" evidence="1">
    <location>
        <begin position="115"/>
        <end position="135"/>
    </location>
</feature>
<dbReference type="RefSeq" id="WP_143374525.1">
    <property type="nucleotide sequence ID" value="NZ_VJVZ01000011.1"/>
</dbReference>
<dbReference type="Proteomes" id="UP000320643">
    <property type="component" value="Unassembled WGS sequence"/>
</dbReference>
<feature type="transmembrane region" description="Helical" evidence="1">
    <location>
        <begin position="7"/>
        <end position="31"/>
    </location>
</feature>
<keyword evidence="3" id="KW-1185">Reference proteome</keyword>
<dbReference type="AlphaFoldDB" id="A0A552UX95"/>
<feature type="transmembrane region" description="Helical" evidence="1">
    <location>
        <begin position="43"/>
        <end position="60"/>
    </location>
</feature>
<name>A0A552UX95_9FLAO</name>
<evidence type="ECO:0000256" key="1">
    <source>
        <dbReference type="SAM" id="Phobius"/>
    </source>
</evidence>
<keyword evidence="1" id="KW-0472">Membrane</keyword>
<comment type="caution">
    <text evidence="2">The sequence shown here is derived from an EMBL/GenBank/DDBJ whole genome shotgun (WGS) entry which is preliminary data.</text>
</comment>
<dbReference type="EMBL" id="VJVZ01000011">
    <property type="protein sequence ID" value="TRW22861.1"/>
    <property type="molecule type" value="Genomic_DNA"/>
</dbReference>
<feature type="transmembrane region" description="Helical" evidence="1">
    <location>
        <begin position="80"/>
        <end position="103"/>
    </location>
</feature>
<gene>
    <name evidence="2" type="ORF">FMM05_16540</name>
</gene>
<proteinExistence type="predicted"/>
<evidence type="ECO:0000313" key="2">
    <source>
        <dbReference type="EMBL" id="TRW22861.1"/>
    </source>
</evidence>
<sequence length="149" mass="17011">MLKIKLLNALLIVLIAITLLFTITMVVIYISSPTMRATFSDSIYTHIALCIIFFYALLFIKQSLTYFIKHNYFNDKSTLYLQWGGYTLLIFTVMAAVENFLQIESIETEDLFIDAIFLITFFSISIGILAVADIVKNGTQIKQENDLTI</sequence>
<reference evidence="2 3" key="1">
    <citation type="submission" date="2019-07" db="EMBL/GenBank/DDBJ databases">
        <title>Flavobacterium sp. nov., isolated from glacier ice.</title>
        <authorList>
            <person name="Liu Q."/>
            <person name="Xin Y.-H."/>
        </authorList>
    </citation>
    <scope>NUCLEOTIDE SEQUENCE [LARGE SCALE GENOMIC DNA]</scope>
    <source>
        <strain evidence="2 3">ZT4R6</strain>
    </source>
</reference>